<keyword evidence="1" id="KW-0175">Coiled coil</keyword>
<feature type="signal peptide" evidence="2">
    <location>
        <begin position="1"/>
        <end position="21"/>
    </location>
</feature>
<dbReference type="GO" id="GO:0004222">
    <property type="term" value="F:metalloendopeptidase activity"/>
    <property type="evidence" value="ECO:0007669"/>
    <property type="project" value="TreeGrafter"/>
</dbReference>
<feature type="coiled-coil region" evidence="1">
    <location>
        <begin position="33"/>
        <end position="109"/>
    </location>
</feature>
<reference evidence="4 5" key="1">
    <citation type="submission" date="2019-06" db="EMBL/GenBank/DDBJ databases">
        <title>A novel bacterium of genus Marinomonas, isolated from coastal sand.</title>
        <authorList>
            <person name="Huang H."/>
            <person name="Mo K."/>
            <person name="Hu Y."/>
        </authorList>
    </citation>
    <scope>NUCLEOTIDE SEQUENCE [LARGE SCALE GENOMIC DNA]</scope>
    <source>
        <strain evidence="4 5">HB171799</strain>
    </source>
</reference>
<gene>
    <name evidence="4" type="ORF">FJM67_05230</name>
</gene>
<dbReference type="AlphaFoldDB" id="A0A501X1J8"/>
<feature type="domain" description="M23ase beta-sheet core" evidence="3">
    <location>
        <begin position="279"/>
        <end position="370"/>
    </location>
</feature>
<feature type="chain" id="PRO_5021298957" evidence="2">
    <location>
        <begin position="22"/>
        <end position="375"/>
    </location>
</feature>
<proteinExistence type="predicted"/>
<protein>
    <submittedName>
        <fullName evidence="4">Peptidase M23</fullName>
    </submittedName>
</protein>
<evidence type="ECO:0000259" key="3">
    <source>
        <dbReference type="Pfam" id="PF01551"/>
    </source>
</evidence>
<dbReference type="OrthoDB" id="9784703at2"/>
<dbReference type="EMBL" id="VFRR01000006">
    <property type="protein sequence ID" value="TPE54348.1"/>
    <property type="molecule type" value="Genomic_DNA"/>
</dbReference>
<organism evidence="4 5">
    <name type="scientific">Maribrevibacterium harenarium</name>
    <dbReference type="NCBI Taxonomy" id="2589817"/>
    <lineage>
        <taxon>Bacteria</taxon>
        <taxon>Pseudomonadati</taxon>
        <taxon>Pseudomonadota</taxon>
        <taxon>Gammaproteobacteria</taxon>
        <taxon>Oceanospirillales</taxon>
        <taxon>Oceanospirillaceae</taxon>
        <taxon>Maribrevibacterium</taxon>
    </lineage>
</organism>
<dbReference type="Pfam" id="PF01551">
    <property type="entry name" value="Peptidase_M23"/>
    <property type="match status" value="1"/>
</dbReference>
<name>A0A501X1J8_9GAMM</name>
<comment type="caution">
    <text evidence="4">The sequence shown here is derived from an EMBL/GenBank/DDBJ whole genome shotgun (WGS) entry which is preliminary data.</text>
</comment>
<evidence type="ECO:0000256" key="1">
    <source>
        <dbReference type="SAM" id="Coils"/>
    </source>
</evidence>
<dbReference type="InterPro" id="IPR011055">
    <property type="entry name" value="Dup_hybrid_motif"/>
</dbReference>
<dbReference type="Proteomes" id="UP000315901">
    <property type="component" value="Unassembled WGS sequence"/>
</dbReference>
<keyword evidence="5" id="KW-1185">Reference proteome</keyword>
<keyword evidence="2" id="KW-0732">Signal</keyword>
<feature type="coiled-coil region" evidence="1">
    <location>
        <begin position="177"/>
        <end position="242"/>
    </location>
</feature>
<evidence type="ECO:0000256" key="2">
    <source>
        <dbReference type="SAM" id="SignalP"/>
    </source>
</evidence>
<dbReference type="SUPFAM" id="SSF90250">
    <property type="entry name" value="Troponin coil-coiled subunits"/>
    <property type="match status" value="1"/>
</dbReference>
<dbReference type="InterPro" id="IPR016047">
    <property type="entry name" value="M23ase_b-sheet_dom"/>
</dbReference>
<dbReference type="InterPro" id="IPR038077">
    <property type="entry name" value="Troponin_sf"/>
</dbReference>
<evidence type="ECO:0000313" key="5">
    <source>
        <dbReference type="Proteomes" id="UP000315901"/>
    </source>
</evidence>
<dbReference type="CDD" id="cd12797">
    <property type="entry name" value="M23_peptidase"/>
    <property type="match status" value="1"/>
</dbReference>
<dbReference type="RefSeq" id="WP_140587619.1">
    <property type="nucleotide sequence ID" value="NZ_VFRR01000006.1"/>
</dbReference>
<dbReference type="PANTHER" id="PTHR21666">
    <property type="entry name" value="PEPTIDASE-RELATED"/>
    <property type="match status" value="1"/>
</dbReference>
<sequence>MLVRTGLVILGMLLASLSWSAAPQTPQEARAQIEALQKELQQLSTWMKELKSERSDVEQQLESKEQAIQNLQNKIRDLMQDLKAGEAQLSQLQIQQRELQLSIEQQHDQIAAQLRAVYRSGNDDGLRFLLDGQSPAQTMRLIHYNRYFSQARQGLINGYATQVNELHLVEKSIRSRRAQLLGQQQELQAQQASLQQEQQQRQKLLVRLDKDLQTSGKRAQRLTENQAQLKSLLERLEQALADIQIPDQDTPFKTQQGKLIRPLANLSVLPDNSQVNLGGVTYAAKEGEQVRSVFHGRVVFADWMRGFGFLVIIDHGEGYMSLYGYNQSLLREVGEWVNANDVIATAGSSGGRTETGLFFALRYNGQPLSPQTWVK</sequence>
<accession>A0A501X1J8</accession>
<dbReference type="InterPro" id="IPR050570">
    <property type="entry name" value="Cell_wall_metabolism_enzyme"/>
</dbReference>
<dbReference type="Gene3D" id="6.10.250.3150">
    <property type="match status" value="1"/>
</dbReference>
<dbReference type="PANTHER" id="PTHR21666:SF270">
    <property type="entry name" value="MUREIN HYDROLASE ACTIVATOR ENVC"/>
    <property type="match status" value="1"/>
</dbReference>
<evidence type="ECO:0000313" key="4">
    <source>
        <dbReference type="EMBL" id="TPE54348.1"/>
    </source>
</evidence>
<dbReference type="Gene3D" id="2.70.70.10">
    <property type="entry name" value="Glucose Permease (Domain IIA)"/>
    <property type="match status" value="1"/>
</dbReference>
<dbReference type="SUPFAM" id="SSF51261">
    <property type="entry name" value="Duplicated hybrid motif"/>
    <property type="match status" value="1"/>
</dbReference>